<dbReference type="Gene3D" id="1.20.1280.50">
    <property type="match status" value="1"/>
</dbReference>
<dbReference type="AlphaFoldDB" id="A0AAD5WB79"/>
<evidence type="ECO:0000313" key="3">
    <source>
        <dbReference type="EMBL" id="KAJ3685540.1"/>
    </source>
</evidence>
<dbReference type="Pfam" id="PF03478">
    <property type="entry name" value="Beta-prop_KIB1-4"/>
    <property type="match status" value="1"/>
</dbReference>
<accession>A0AAD5WB79</accession>
<evidence type="ECO:0000259" key="1">
    <source>
        <dbReference type="Pfam" id="PF00646"/>
    </source>
</evidence>
<dbReference type="PANTHER" id="PTHR44259">
    <property type="entry name" value="OS07G0183000 PROTEIN-RELATED"/>
    <property type="match status" value="1"/>
</dbReference>
<dbReference type="InterPro" id="IPR036047">
    <property type="entry name" value="F-box-like_dom_sf"/>
</dbReference>
<organism evidence="3 4">
    <name type="scientific">Rhynchospora tenuis</name>
    <dbReference type="NCBI Taxonomy" id="198213"/>
    <lineage>
        <taxon>Eukaryota</taxon>
        <taxon>Viridiplantae</taxon>
        <taxon>Streptophyta</taxon>
        <taxon>Embryophyta</taxon>
        <taxon>Tracheophyta</taxon>
        <taxon>Spermatophyta</taxon>
        <taxon>Magnoliopsida</taxon>
        <taxon>Liliopsida</taxon>
        <taxon>Poales</taxon>
        <taxon>Cyperaceae</taxon>
        <taxon>Cyperoideae</taxon>
        <taxon>Rhynchosporeae</taxon>
        <taxon>Rhynchospora</taxon>
    </lineage>
</organism>
<comment type="caution">
    <text evidence="3">The sequence shown here is derived from an EMBL/GenBank/DDBJ whole genome shotgun (WGS) entry which is preliminary data.</text>
</comment>
<evidence type="ECO:0000259" key="2">
    <source>
        <dbReference type="Pfam" id="PF03478"/>
    </source>
</evidence>
<dbReference type="InterPro" id="IPR005174">
    <property type="entry name" value="KIB1-4_b-propeller"/>
</dbReference>
<feature type="domain" description="F-box" evidence="1">
    <location>
        <begin position="14"/>
        <end position="49"/>
    </location>
</feature>
<dbReference type="InterPro" id="IPR050942">
    <property type="entry name" value="F-box_BR-signaling"/>
</dbReference>
<dbReference type="Proteomes" id="UP001210211">
    <property type="component" value="Unassembled WGS sequence"/>
</dbReference>
<name>A0AAD5WB79_9POAL</name>
<feature type="domain" description="KIB1-4 beta-propeller" evidence="2">
    <location>
        <begin position="76"/>
        <end position="299"/>
    </location>
</feature>
<dbReference type="SUPFAM" id="SSF81383">
    <property type="entry name" value="F-box domain"/>
    <property type="match status" value="1"/>
</dbReference>
<keyword evidence="4" id="KW-1185">Reference proteome</keyword>
<proteinExistence type="predicted"/>
<dbReference type="EMBL" id="JAMRDG010000002">
    <property type="protein sequence ID" value="KAJ3685540.1"/>
    <property type="molecule type" value="Genomic_DNA"/>
</dbReference>
<dbReference type="Pfam" id="PF00646">
    <property type="entry name" value="F-box"/>
    <property type="match status" value="1"/>
</dbReference>
<sequence length="344" mass="39641">MAILGAEKEAMANWSELPSDMLQLISKKLPELSDFIRFRAVCQKWRSFVPISDLPPLLPWLVIIPFPSNYKQHTIFYSLSSHKFFTTPDAPNDTFPRSSLRYLLLNSDSTLPSLFNPVTNHVVHLPPINIKFFDQVHSDGDSLFICRTSGNPYLEIFHWQLGAAKWGRIYVRDSADMLAYYKGFLFNVHKFKWITKVFEARTGEYVLEIPPPVWTSDFTGFNYLIKSSEGIFGVCRLLSASGKKDSFHVYRLNSENGIYEWTKVSNIGDCILLLDKFFGKGLSVSAKELGLKGNCIYFQGNQYVNGLRFTVFYRYDMKDNTVVEVAWLSEPFGSNWYWFVPSLQ</sequence>
<reference evidence="3 4" key="1">
    <citation type="journal article" date="2022" name="Cell">
        <title>Repeat-based holocentromeres influence genome architecture and karyotype evolution.</title>
        <authorList>
            <person name="Hofstatter P.G."/>
            <person name="Thangavel G."/>
            <person name="Lux T."/>
            <person name="Neumann P."/>
            <person name="Vondrak T."/>
            <person name="Novak P."/>
            <person name="Zhang M."/>
            <person name="Costa L."/>
            <person name="Castellani M."/>
            <person name="Scott A."/>
            <person name="Toegelov H."/>
            <person name="Fuchs J."/>
            <person name="Mata-Sucre Y."/>
            <person name="Dias Y."/>
            <person name="Vanzela A.L.L."/>
            <person name="Huettel B."/>
            <person name="Almeida C.C.S."/>
            <person name="Simkova H."/>
            <person name="Souza G."/>
            <person name="Pedrosa-Harand A."/>
            <person name="Macas J."/>
            <person name="Mayer K.F.X."/>
            <person name="Houben A."/>
            <person name="Marques A."/>
        </authorList>
    </citation>
    <scope>NUCLEOTIDE SEQUENCE [LARGE SCALE GENOMIC DNA]</scope>
    <source>
        <strain evidence="3">RhyTen1mFocal</strain>
    </source>
</reference>
<dbReference type="InterPro" id="IPR001810">
    <property type="entry name" value="F-box_dom"/>
</dbReference>
<gene>
    <name evidence="3" type="ORF">LUZ61_014704</name>
</gene>
<dbReference type="PANTHER" id="PTHR44259:SF114">
    <property type="entry name" value="OS06G0707300 PROTEIN"/>
    <property type="match status" value="1"/>
</dbReference>
<protein>
    <recommendedName>
        <fullName evidence="5">F-box domain-containing protein</fullName>
    </recommendedName>
</protein>
<evidence type="ECO:0008006" key="5">
    <source>
        <dbReference type="Google" id="ProtNLM"/>
    </source>
</evidence>
<evidence type="ECO:0000313" key="4">
    <source>
        <dbReference type="Proteomes" id="UP001210211"/>
    </source>
</evidence>